<accession>A0A285VW26</accession>
<evidence type="ECO:0000256" key="5">
    <source>
        <dbReference type="ARBA" id="ARBA00022989"/>
    </source>
</evidence>
<keyword evidence="6 7" id="KW-0472">Membrane</keyword>
<dbReference type="InterPro" id="IPR000515">
    <property type="entry name" value="MetI-like"/>
</dbReference>
<protein>
    <submittedName>
        <fullName evidence="9">Peptide/nickel transport system permease protein</fullName>
    </submittedName>
</protein>
<comment type="subcellular location">
    <subcellularLocation>
        <location evidence="1 7">Cell membrane</location>
        <topology evidence="1 7">Multi-pass membrane protein</topology>
    </subcellularLocation>
</comment>
<dbReference type="Proteomes" id="UP000219688">
    <property type="component" value="Unassembled WGS sequence"/>
</dbReference>
<dbReference type="GO" id="GO:0055085">
    <property type="term" value="P:transmembrane transport"/>
    <property type="evidence" value="ECO:0007669"/>
    <property type="project" value="InterPro"/>
</dbReference>
<dbReference type="eggNOG" id="COG1173">
    <property type="taxonomic scope" value="Bacteria"/>
</dbReference>
<feature type="transmembrane region" description="Helical" evidence="7">
    <location>
        <begin position="271"/>
        <end position="290"/>
    </location>
</feature>
<dbReference type="STRING" id="1122622.GCA_000421185_02491"/>
<evidence type="ECO:0000256" key="3">
    <source>
        <dbReference type="ARBA" id="ARBA00022475"/>
    </source>
</evidence>
<feature type="transmembrane region" description="Helical" evidence="7">
    <location>
        <begin position="140"/>
        <end position="160"/>
    </location>
</feature>
<dbReference type="CDD" id="cd06261">
    <property type="entry name" value="TM_PBP2"/>
    <property type="match status" value="1"/>
</dbReference>
<evidence type="ECO:0000259" key="8">
    <source>
        <dbReference type="PROSITE" id="PS50928"/>
    </source>
</evidence>
<name>A0A285VW26_9MICO</name>
<comment type="similarity">
    <text evidence="7">Belongs to the binding-protein-dependent transport system permease family.</text>
</comment>
<organism evidence="9 10">
    <name type="scientific">Ornithinimicrobium cerasi</name>
    <dbReference type="NCBI Taxonomy" id="2248773"/>
    <lineage>
        <taxon>Bacteria</taxon>
        <taxon>Bacillati</taxon>
        <taxon>Actinomycetota</taxon>
        <taxon>Actinomycetes</taxon>
        <taxon>Micrococcales</taxon>
        <taxon>Ornithinimicrobiaceae</taxon>
        <taxon>Ornithinimicrobium</taxon>
    </lineage>
</organism>
<evidence type="ECO:0000313" key="10">
    <source>
        <dbReference type="Proteomes" id="UP000219688"/>
    </source>
</evidence>
<keyword evidence="4 7" id="KW-0812">Transmembrane</keyword>
<feature type="domain" description="ABC transmembrane type-1" evidence="8">
    <location>
        <begin position="101"/>
        <end position="290"/>
    </location>
</feature>
<sequence length="304" mass="31195">MSEALQGVPALGPVGGPGGGAAAGPLAVEGAGRRRALNPSLLIGGSIVLAIVLLALLSYVWTPWPPMRVLPVEPYQTPNAEHWLGTDRLRRDVLTQILVGARTTLFVGLVAVGVAAVVGVPLGILAAMSPGWLGQLVMRTNDVLLAFPALLLAIMFAALYGGSTRVAMIAIGIATIPAFARITRSGALGVMASEYVVAARSAGRSALGIAGRHVLPNVAGLVIVQASVSFAIAILAEAALAYLGLGTPTGQASWGRMLFEAQTTLRSAPHLALIPGAAIALSVLGFNLFGDGLRDWLDPKLEGR</sequence>
<dbReference type="InterPro" id="IPR035906">
    <property type="entry name" value="MetI-like_sf"/>
</dbReference>
<dbReference type="Gene3D" id="1.10.3720.10">
    <property type="entry name" value="MetI-like"/>
    <property type="match status" value="1"/>
</dbReference>
<dbReference type="InterPro" id="IPR050366">
    <property type="entry name" value="BP-dependent_transpt_permease"/>
</dbReference>
<evidence type="ECO:0000256" key="2">
    <source>
        <dbReference type="ARBA" id="ARBA00022448"/>
    </source>
</evidence>
<keyword evidence="5 7" id="KW-1133">Transmembrane helix</keyword>
<evidence type="ECO:0000256" key="7">
    <source>
        <dbReference type="RuleBase" id="RU363032"/>
    </source>
</evidence>
<evidence type="ECO:0000256" key="4">
    <source>
        <dbReference type="ARBA" id="ARBA00022692"/>
    </source>
</evidence>
<dbReference type="PANTHER" id="PTHR43386">
    <property type="entry name" value="OLIGOPEPTIDE TRANSPORT SYSTEM PERMEASE PROTEIN APPC"/>
    <property type="match status" value="1"/>
</dbReference>
<evidence type="ECO:0000256" key="6">
    <source>
        <dbReference type="ARBA" id="ARBA00023136"/>
    </source>
</evidence>
<evidence type="ECO:0000256" key="1">
    <source>
        <dbReference type="ARBA" id="ARBA00004651"/>
    </source>
</evidence>
<keyword evidence="2 7" id="KW-0813">Transport</keyword>
<feature type="transmembrane region" description="Helical" evidence="7">
    <location>
        <begin position="214"/>
        <end position="234"/>
    </location>
</feature>
<feature type="transmembrane region" description="Helical" evidence="7">
    <location>
        <begin position="105"/>
        <end position="128"/>
    </location>
</feature>
<proteinExistence type="inferred from homology"/>
<gene>
    <name evidence="9" type="ORF">SAMN05421879_10940</name>
</gene>
<evidence type="ECO:0000313" key="9">
    <source>
        <dbReference type="EMBL" id="SOC56831.1"/>
    </source>
</evidence>
<keyword evidence="3" id="KW-1003">Cell membrane</keyword>
<dbReference type="PROSITE" id="PS50928">
    <property type="entry name" value="ABC_TM1"/>
    <property type="match status" value="1"/>
</dbReference>
<keyword evidence="10" id="KW-1185">Reference proteome</keyword>
<dbReference type="PANTHER" id="PTHR43386:SF25">
    <property type="entry name" value="PEPTIDE ABC TRANSPORTER PERMEASE PROTEIN"/>
    <property type="match status" value="1"/>
</dbReference>
<reference evidence="10" key="1">
    <citation type="submission" date="2017-08" db="EMBL/GenBank/DDBJ databases">
        <authorList>
            <person name="Varghese N."/>
            <person name="Submissions S."/>
        </authorList>
    </citation>
    <scope>NUCLEOTIDE SEQUENCE [LARGE SCALE GENOMIC DNA]</scope>
    <source>
        <strain evidence="10">USBA17B2</strain>
    </source>
</reference>
<feature type="transmembrane region" description="Helical" evidence="7">
    <location>
        <begin position="41"/>
        <end position="61"/>
    </location>
</feature>
<dbReference type="AlphaFoldDB" id="A0A285VW26"/>
<dbReference type="EMBL" id="OBQK01000009">
    <property type="protein sequence ID" value="SOC56831.1"/>
    <property type="molecule type" value="Genomic_DNA"/>
</dbReference>
<dbReference type="GO" id="GO:0005886">
    <property type="term" value="C:plasma membrane"/>
    <property type="evidence" value="ECO:0007669"/>
    <property type="project" value="UniProtKB-SubCell"/>
</dbReference>
<dbReference type="SUPFAM" id="SSF161098">
    <property type="entry name" value="MetI-like"/>
    <property type="match status" value="1"/>
</dbReference>
<dbReference type="Pfam" id="PF00528">
    <property type="entry name" value="BPD_transp_1"/>
    <property type="match status" value="1"/>
</dbReference>